<dbReference type="InterPro" id="IPR003593">
    <property type="entry name" value="AAA+_ATPase"/>
</dbReference>
<gene>
    <name evidence="7" type="ORF">E5K04_06315</name>
</gene>
<comment type="caution">
    <text evidence="7">The sequence shown here is derived from an EMBL/GenBank/DDBJ whole genome shotgun (WGS) entry which is preliminary data.</text>
</comment>
<dbReference type="CDD" id="cd03260">
    <property type="entry name" value="ABC_PstB_phosphate_transporter"/>
    <property type="match status" value="1"/>
</dbReference>
<keyword evidence="1" id="KW-0813">Transport</keyword>
<dbReference type="OrthoDB" id="9802264at2"/>
<evidence type="ECO:0000313" key="7">
    <source>
        <dbReference type="EMBL" id="TIC84780.1"/>
    </source>
</evidence>
<name>A0A4T0UZV1_9NEIS</name>
<protein>
    <submittedName>
        <fullName evidence="7">ATP-binding cassette domain-containing protein</fullName>
    </submittedName>
</protein>
<dbReference type="InterPro" id="IPR003439">
    <property type="entry name" value="ABC_transporter-like_ATP-bd"/>
</dbReference>
<dbReference type="Pfam" id="PF00005">
    <property type="entry name" value="ABC_tran"/>
    <property type="match status" value="1"/>
</dbReference>
<dbReference type="PANTHER" id="PTHR43423:SF1">
    <property type="entry name" value="ABC TRANSPORTER I FAMILY MEMBER 17"/>
    <property type="match status" value="1"/>
</dbReference>
<dbReference type="GO" id="GO:0005524">
    <property type="term" value="F:ATP binding"/>
    <property type="evidence" value="ECO:0007669"/>
    <property type="project" value="UniProtKB-KW"/>
</dbReference>
<dbReference type="Proteomes" id="UP000308891">
    <property type="component" value="Unassembled WGS sequence"/>
</dbReference>
<evidence type="ECO:0000256" key="5">
    <source>
        <dbReference type="ARBA" id="ARBA00022840"/>
    </source>
</evidence>
<dbReference type="PROSITE" id="PS50893">
    <property type="entry name" value="ABC_TRANSPORTER_2"/>
    <property type="match status" value="1"/>
</dbReference>
<keyword evidence="5 7" id="KW-0067">ATP-binding</keyword>
<dbReference type="AlphaFoldDB" id="A0A4T0UZV1"/>
<dbReference type="InterPro" id="IPR005670">
    <property type="entry name" value="PstB-like"/>
</dbReference>
<dbReference type="GO" id="GO:0005315">
    <property type="term" value="F:phosphate transmembrane transporter activity"/>
    <property type="evidence" value="ECO:0007669"/>
    <property type="project" value="InterPro"/>
</dbReference>
<feature type="domain" description="ABC transporter" evidence="6">
    <location>
        <begin position="23"/>
        <end position="247"/>
    </location>
</feature>
<evidence type="ECO:0000313" key="8">
    <source>
        <dbReference type="Proteomes" id="UP000308891"/>
    </source>
</evidence>
<dbReference type="EMBL" id="STGJ01000005">
    <property type="protein sequence ID" value="TIC84780.1"/>
    <property type="molecule type" value="Genomic_DNA"/>
</dbReference>
<proteinExistence type="predicted"/>
<sequence>MPLRLAVHPRPPPARKIRPVNAIECEKLSLSVARHTLLDNISLNLPAHRLTVLLGPSGSGKTSFLRCLNRLHDPVPGARVSGRVRVHVDGRWLDPYAPATDPVALRRRIGMVFQHPQLLPGSIRRNLELPLALVHALPRAALAQRVETALRDACLWDEVHARLDAPASTLSGGQQQRLCLARALALQPQILLLDEPTASLDGEAGGKLEAALIELKTRHTLVMVSHNPAQAERIADHIVRFEAGRLVA</sequence>
<dbReference type="InterPro" id="IPR027417">
    <property type="entry name" value="P-loop_NTPase"/>
</dbReference>
<keyword evidence="4" id="KW-0547">Nucleotide-binding</keyword>
<evidence type="ECO:0000259" key="6">
    <source>
        <dbReference type="PROSITE" id="PS50893"/>
    </source>
</evidence>
<keyword evidence="8" id="KW-1185">Reference proteome</keyword>
<keyword evidence="2" id="KW-0472">Membrane</keyword>
<dbReference type="SMART" id="SM00382">
    <property type="entry name" value="AAA"/>
    <property type="match status" value="1"/>
</dbReference>
<dbReference type="GO" id="GO:0035435">
    <property type="term" value="P:phosphate ion transmembrane transport"/>
    <property type="evidence" value="ECO:0007669"/>
    <property type="project" value="InterPro"/>
</dbReference>
<evidence type="ECO:0000256" key="2">
    <source>
        <dbReference type="ARBA" id="ARBA00022475"/>
    </source>
</evidence>
<dbReference type="GO" id="GO:0016887">
    <property type="term" value="F:ATP hydrolysis activity"/>
    <property type="evidence" value="ECO:0007669"/>
    <property type="project" value="InterPro"/>
</dbReference>
<dbReference type="PROSITE" id="PS00211">
    <property type="entry name" value="ABC_TRANSPORTER_1"/>
    <property type="match status" value="1"/>
</dbReference>
<evidence type="ECO:0000256" key="1">
    <source>
        <dbReference type="ARBA" id="ARBA00022448"/>
    </source>
</evidence>
<organism evidence="7 8">
    <name type="scientific">Crenobacter intestini</name>
    <dbReference type="NCBI Taxonomy" id="2563443"/>
    <lineage>
        <taxon>Bacteria</taxon>
        <taxon>Pseudomonadati</taxon>
        <taxon>Pseudomonadota</taxon>
        <taxon>Betaproteobacteria</taxon>
        <taxon>Neisseriales</taxon>
        <taxon>Neisseriaceae</taxon>
        <taxon>Crenobacter</taxon>
    </lineage>
</organism>
<dbReference type="InterPro" id="IPR017871">
    <property type="entry name" value="ABC_transporter-like_CS"/>
</dbReference>
<accession>A0A4T0UZV1</accession>
<dbReference type="Gene3D" id="3.40.50.300">
    <property type="entry name" value="P-loop containing nucleotide triphosphate hydrolases"/>
    <property type="match status" value="1"/>
</dbReference>
<keyword evidence="3" id="KW-0592">Phosphate transport</keyword>
<dbReference type="SUPFAM" id="SSF52540">
    <property type="entry name" value="P-loop containing nucleoside triphosphate hydrolases"/>
    <property type="match status" value="1"/>
</dbReference>
<evidence type="ECO:0000256" key="3">
    <source>
        <dbReference type="ARBA" id="ARBA00022592"/>
    </source>
</evidence>
<evidence type="ECO:0000256" key="4">
    <source>
        <dbReference type="ARBA" id="ARBA00022741"/>
    </source>
</evidence>
<dbReference type="GO" id="GO:0016020">
    <property type="term" value="C:membrane"/>
    <property type="evidence" value="ECO:0007669"/>
    <property type="project" value="InterPro"/>
</dbReference>
<keyword evidence="2" id="KW-1003">Cell membrane</keyword>
<reference evidence="7 8" key="1">
    <citation type="submission" date="2019-04" db="EMBL/GenBank/DDBJ databases">
        <title>Crenobacter sp. nov.</title>
        <authorList>
            <person name="Shi S."/>
        </authorList>
    </citation>
    <scope>NUCLEOTIDE SEQUENCE [LARGE SCALE GENOMIC DNA]</scope>
    <source>
        <strain evidence="7 8">GY 70310</strain>
    </source>
</reference>
<dbReference type="PANTHER" id="PTHR43423">
    <property type="entry name" value="ABC TRANSPORTER I FAMILY MEMBER 17"/>
    <property type="match status" value="1"/>
</dbReference>